<sequence length="34" mass="4137">MRGPSEPFHHDLILQKTICPPLSDFPFKRRERRM</sequence>
<proteinExistence type="predicted"/>
<dbReference type="EMBL" id="UINC01229848">
    <property type="protein sequence ID" value="SVE61730.1"/>
    <property type="molecule type" value="Genomic_DNA"/>
</dbReference>
<protein>
    <submittedName>
        <fullName evidence="1">Uncharacterized protein</fullName>
    </submittedName>
</protein>
<dbReference type="AlphaFoldDB" id="A0A383EZP9"/>
<name>A0A383EZP9_9ZZZZ</name>
<evidence type="ECO:0000313" key="1">
    <source>
        <dbReference type="EMBL" id="SVE61730.1"/>
    </source>
</evidence>
<reference evidence="1" key="1">
    <citation type="submission" date="2018-05" db="EMBL/GenBank/DDBJ databases">
        <authorList>
            <person name="Lanie J.A."/>
            <person name="Ng W.-L."/>
            <person name="Kazmierczak K.M."/>
            <person name="Andrzejewski T.M."/>
            <person name="Davidsen T.M."/>
            <person name="Wayne K.J."/>
            <person name="Tettelin H."/>
            <person name="Glass J.I."/>
            <person name="Rusch D."/>
            <person name="Podicherti R."/>
            <person name="Tsui H.-C.T."/>
            <person name="Winkler M.E."/>
        </authorList>
    </citation>
    <scope>NUCLEOTIDE SEQUENCE</scope>
</reference>
<gene>
    <name evidence="1" type="ORF">METZ01_LOCUS514584</name>
</gene>
<accession>A0A383EZP9</accession>
<organism evidence="1">
    <name type="scientific">marine metagenome</name>
    <dbReference type="NCBI Taxonomy" id="408172"/>
    <lineage>
        <taxon>unclassified sequences</taxon>
        <taxon>metagenomes</taxon>
        <taxon>ecological metagenomes</taxon>
    </lineage>
</organism>